<evidence type="ECO:0000313" key="2">
    <source>
        <dbReference type="Proteomes" id="UP000519897"/>
    </source>
</evidence>
<comment type="caution">
    <text evidence="1">The sequence shown here is derived from an EMBL/GenBank/DDBJ whole genome shotgun (WGS) entry which is preliminary data.</text>
</comment>
<gene>
    <name evidence="1" type="ORF">GGQ72_004231</name>
</gene>
<keyword evidence="2" id="KW-1185">Reference proteome</keyword>
<sequence length="32" mass="3505">MNQTGIDDKSPGLPVQDSQAIGMLWQVHPDLL</sequence>
<proteinExistence type="predicted"/>
<protein>
    <submittedName>
        <fullName evidence="1">Uncharacterized protein</fullName>
    </submittedName>
</protein>
<evidence type="ECO:0000313" key="1">
    <source>
        <dbReference type="EMBL" id="MBB4145666.1"/>
    </source>
</evidence>
<name>A0A7W6LJT6_9HYPH</name>
<dbReference type="AlphaFoldDB" id="A0A7W6LJT6"/>
<dbReference type="EMBL" id="JACIEC010000010">
    <property type="protein sequence ID" value="MBB4145666.1"/>
    <property type="molecule type" value="Genomic_DNA"/>
</dbReference>
<dbReference type="Proteomes" id="UP000519897">
    <property type="component" value="Unassembled WGS sequence"/>
</dbReference>
<reference evidence="1 2" key="1">
    <citation type="submission" date="2020-08" db="EMBL/GenBank/DDBJ databases">
        <title>Genomic Encyclopedia of Type Strains, Phase IV (KMG-IV): sequencing the most valuable type-strain genomes for metagenomic binning, comparative biology and taxonomic classification.</title>
        <authorList>
            <person name="Goeker M."/>
        </authorList>
    </citation>
    <scope>NUCLEOTIDE SEQUENCE [LARGE SCALE GENOMIC DNA]</scope>
    <source>
        <strain evidence="1 2">DSM 29514</strain>
    </source>
</reference>
<accession>A0A7W6LJT6</accession>
<organism evidence="1 2">
    <name type="scientific">Rhizobium rhizoryzae</name>
    <dbReference type="NCBI Taxonomy" id="451876"/>
    <lineage>
        <taxon>Bacteria</taxon>
        <taxon>Pseudomonadati</taxon>
        <taxon>Pseudomonadota</taxon>
        <taxon>Alphaproteobacteria</taxon>
        <taxon>Hyphomicrobiales</taxon>
        <taxon>Rhizobiaceae</taxon>
        <taxon>Rhizobium/Agrobacterium group</taxon>
        <taxon>Rhizobium</taxon>
    </lineage>
</organism>